<dbReference type="Gene3D" id="3.30.1490.190">
    <property type="match status" value="1"/>
</dbReference>
<protein>
    <submittedName>
        <fullName evidence="8">Transcriptional repressor</fullName>
    </submittedName>
</protein>
<evidence type="ECO:0000256" key="4">
    <source>
        <dbReference type="ARBA" id="ARBA00023015"/>
    </source>
</evidence>
<dbReference type="GO" id="GO:0045892">
    <property type="term" value="P:negative regulation of DNA-templated transcription"/>
    <property type="evidence" value="ECO:0007669"/>
    <property type="project" value="TreeGrafter"/>
</dbReference>
<sequence length="159" mass="18356">MPQQRNRVDQSSQGRLRDVFNSTGHRLTAQRECVLQLFQELGDGHHLTAEEVHDRLRKAGQSVALATVYRSLKLLVEIGLLEEVEWREGMRRYELRHNHGVEHHHLICMRCGVTEEFVSEVLNGAAADVARHRRFKLVEVRLTLHGLCRSCRERSDQSG</sequence>
<dbReference type="InterPro" id="IPR036390">
    <property type="entry name" value="WH_DNA-bd_sf"/>
</dbReference>
<dbReference type="EMBL" id="SRMO01000033">
    <property type="protein sequence ID" value="TGG94590.1"/>
    <property type="molecule type" value="Genomic_DNA"/>
</dbReference>
<evidence type="ECO:0000256" key="1">
    <source>
        <dbReference type="ARBA" id="ARBA00007957"/>
    </source>
</evidence>
<reference evidence="8 9" key="1">
    <citation type="journal article" date="2019" name="mSystems">
        <title>Life at home and on the roam: Genomic adaptions reflect the dual lifestyle of an intracellular, facultative symbiont.</title>
        <authorList>
            <person name="Burgsdorf I."/>
        </authorList>
    </citation>
    <scope>NUCLEOTIDE SEQUENCE [LARGE SCALE GENOMIC DNA]</scope>
    <source>
        <strain evidence="8">277cV</strain>
    </source>
</reference>
<keyword evidence="3 7" id="KW-0862">Zinc</keyword>
<dbReference type="GO" id="GO:1900376">
    <property type="term" value="P:regulation of secondary metabolite biosynthetic process"/>
    <property type="evidence" value="ECO:0007669"/>
    <property type="project" value="TreeGrafter"/>
</dbReference>
<dbReference type="Proteomes" id="UP000317990">
    <property type="component" value="Unassembled WGS sequence"/>
</dbReference>
<organism evidence="8 9">
    <name type="scientific">Aphanocapsa feldmannii 277cV</name>
    <dbReference type="NCBI Taxonomy" id="2507553"/>
    <lineage>
        <taxon>Bacteria</taxon>
        <taxon>Bacillati</taxon>
        <taxon>Cyanobacteriota</taxon>
        <taxon>Cyanophyceae</taxon>
        <taxon>Oscillatoriophycideae</taxon>
        <taxon>Chroococcales</taxon>
        <taxon>Microcystaceae</taxon>
        <taxon>Aphanocapsa</taxon>
    </lineage>
</organism>
<evidence type="ECO:0000313" key="9">
    <source>
        <dbReference type="Proteomes" id="UP000317990"/>
    </source>
</evidence>
<feature type="binding site" evidence="7">
    <location>
        <position position="148"/>
    </location>
    <ligand>
        <name>Zn(2+)</name>
        <dbReference type="ChEBI" id="CHEBI:29105"/>
    </ligand>
</feature>
<dbReference type="Gene3D" id="1.10.10.10">
    <property type="entry name" value="Winged helix-like DNA-binding domain superfamily/Winged helix DNA-binding domain"/>
    <property type="match status" value="1"/>
</dbReference>
<comment type="similarity">
    <text evidence="1">Belongs to the Fur family.</text>
</comment>
<evidence type="ECO:0000256" key="5">
    <source>
        <dbReference type="ARBA" id="ARBA00023125"/>
    </source>
</evidence>
<feature type="binding site" evidence="7">
    <location>
        <position position="151"/>
    </location>
    <ligand>
        <name>Zn(2+)</name>
        <dbReference type="ChEBI" id="CHEBI:29105"/>
    </ligand>
</feature>
<evidence type="ECO:0000256" key="6">
    <source>
        <dbReference type="ARBA" id="ARBA00023163"/>
    </source>
</evidence>
<keyword evidence="6" id="KW-0804">Transcription</keyword>
<evidence type="ECO:0000313" key="8">
    <source>
        <dbReference type="EMBL" id="TGG94590.1"/>
    </source>
</evidence>
<keyword evidence="5" id="KW-0238">DNA-binding</keyword>
<evidence type="ECO:0000256" key="2">
    <source>
        <dbReference type="ARBA" id="ARBA00022491"/>
    </source>
</evidence>
<proteinExistence type="inferred from homology"/>
<dbReference type="GO" id="GO:0003700">
    <property type="term" value="F:DNA-binding transcription factor activity"/>
    <property type="evidence" value="ECO:0007669"/>
    <property type="project" value="InterPro"/>
</dbReference>
<dbReference type="Pfam" id="PF01475">
    <property type="entry name" value="FUR"/>
    <property type="match status" value="1"/>
</dbReference>
<dbReference type="CDD" id="cd07153">
    <property type="entry name" value="Fur_like"/>
    <property type="match status" value="1"/>
</dbReference>
<dbReference type="AlphaFoldDB" id="A0A524RQ90"/>
<keyword evidence="2" id="KW-0678">Repressor</keyword>
<dbReference type="GO" id="GO:0000976">
    <property type="term" value="F:transcription cis-regulatory region binding"/>
    <property type="evidence" value="ECO:0007669"/>
    <property type="project" value="TreeGrafter"/>
</dbReference>
<evidence type="ECO:0000256" key="7">
    <source>
        <dbReference type="PIRSR" id="PIRSR602481-1"/>
    </source>
</evidence>
<gene>
    <name evidence="8" type="ORF">ERJ67_02110</name>
</gene>
<accession>A0A524RQ90</accession>
<dbReference type="SUPFAM" id="SSF46785">
    <property type="entry name" value="Winged helix' DNA-binding domain"/>
    <property type="match status" value="1"/>
</dbReference>
<comment type="caution">
    <text evidence="8">The sequence shown here is derived from an EMBL/GenBank/DDBJ whole genome shotgun (WGS) entry which is preliminary data.</text>
</comment>
<feature type="binding site" evidence="7">
    <location>
        <position position="108"/>
    </location>
    <ligand>
        <name>Zn(2+)</name>
        <dbReference type="ChEBI" id="CHEBI:29105"/>
    </ligand>
</feature>
<keyword evidence="4" id="KW-0805">Transcription regulation</keyword>
<evidence type="ECO:0000256" key="3">
    <source>
        <dbReference type="ARBA" id="ARBA00022833"/>
    </source>
</evidence>
<dbReference type="InterPro" id="IPR002481">
    <property type="entry name" value="FUR"/>
</dbReference>
<name>A0A524RQ90_9CHRO</name>
<dbReference type="PANTHER" id="PTHR33202">
    <property type="entry name" value="ZINC UPTAKE REGULATION PROTEIN"/>
    <property type="match status" value="1"/>
</dbReference>
<dbReference type="GO" id="GO:0008270">
    <property type="term" value="F:zinc ion binding"/>
    <property type="evidence" value="ECO:0007669"/>
    <property type="project" value="TreeGrafter"/>
</dbReference>
<feature type="binding site" evidence="7">
    <location>
        <position position="111"/>
    </location>
    <ligand>
        <name>Zn(2+)</name>
        <dbReference type="ChEBI" id="CHEBI:29105"/>
    </ligand>
</feature>
<comment type="cofactor">
    <cofactor evidence="7">
        <name>Zn(2+)</name>
        <dbReference type="ChEBI" id="CHEBI:29105"/>
    </cofactor>
    <text evidence="7">Binds 1 zinc ion per subunit.</text>
</comment>
<keyword evidence="7" id="KW-0479">Metal-binding</keyword>
<dbReference type="InterPro" id="IPR036388">
    <property type="entry name" value="WH-like_DNA-bd_sf"/>
</dbReference>
<dbReference type="InterPro" id="IPR043135">
    <property type="entry name" value="Fur_C"/>
</dbReference>
<dbReference type="PANTHER" id="PTHR33202:SF19">
    <property type="entry name" value="FERRIC UPTAKE REGULATION PROTEIN"/>
    <property type="match status" value="1"/>
</dbReference>